<dbReference type="PANTHER" id="PTHR34154">
    <property type="entry name" value="ALKALI-SENSITIVE LINKAGE PROTEIN 1"/>
    <property type="match status" value="1"/>
</dbReference>
<evidence type="ECO:0000313" key="5">
    <source>
        <dbReference type="Proteomes" id="UP000015241"/>
    </source>
</evidence>
<name>S8EEU7_FOMSC</name>
<feature type="domain" description="Asl1-like glycosyl hydrolase catalytic" evidence="3">
    <location>
        <begin position="147"/>
        <end position="382"/>
    </location>
</feature>
<feature type="chain" id="PRO_5004550478" description="Asl1-like glycosyl hydrolase catalytic domain-containing protein" evidence="2">
    <location>
        <begin position="29"/>
        <end position="387"/>
    </location>
</feature>
<dbReference type="OrthoDB" id="5959761at2759"/>
<dbReference type="GO" id="GO:0071966">
    <property type="term" value="P:fungal-type cell wall polysaccharide metabolic process"/>
    <property type="evidence" value="ECO:0007669"/>
    <property type="project" value="TreeGrafter"/>
</dbReference>
<dbReference type="Proteomes" id="UP000015241">
    <property type="component" value="Unassembled WGS sequence"/>
</dbReference>
<dbReference type="EMBL" id="KE504129">
    <property type="protein sequence ID" value="EPT03557.1"/>
    <property type="molecule type" value="Genomic_DNA"/>
</dbReference>
<dbReference type="InterPro" id="IPR017853">
    <property type="entry name" value="GH"/>
</dbReference>
<dbReference type="AlphaFoldDB" id="S8EEU7"/>
<evidence type="ECO:0000256" key="1">
    <source>
        <dbReference type="SAM" id="MobiDB-lite"/>
    </source>
</evidence>
<dbReference type="HOGENOM" id="CLU_040908_0_1_1"/>
<organism evidence="4 5">
    <name type="scientific">Fomitopsis schrenkii</name>
    <name type="common">Brown rot fungus</name>
    <dbReference type="NCBI Taxonomy" id="2126942"/>
    <lineage>
        <taxon>Eukaryota</taxon>
        <taxon>Fungi</taxon>
        <taxon>Dikarya</taxon>
        <taxon>Basidiomycota</taxon>
        <taxon>Agaricomycotina</taxon>
        <taxon>Agaricomycetes</taxon>
        <taxon>Polyporales</taxon>
        <taxon>Fomitopsis</taxon>
    </lineage>
</organism>
<evidence type="ECO:0000313" key="4">
    <source>
        <dbReference type="EMBL" id="EPT03557.1"/>
    </source>
</evidence>
<evidence type="ECO:0000256" key="2">
    <source>
        <dbReference type="SAM" id="SignalP"/>
    </source>
</evidence>
<feature type="compositionally biased region" description="Low complexity" evidence="1">
    <location>
        <begin position="109"/>
        <end position="137"/>
    </location>
</feature>
<feature type="region of interest" description="Disordered" evidence="1">
    <location>
        <begin position="50"/>
        <end position="150"/>
    </location>
</feature>
<evidence type="ECO:0000259" key="3">
    <source>
        <dbReference type="Pfam" id="PF11790"/>
    </source>
</evidence>
<dbReference type="PANTHER" id="PTHR34154:SF14">
    <property type="entry name" value="ASL1-LIKE GLYCOSYL HYDROLASE CATALYTIC DOMAIN-CONTAINING PROTEIN"/>
    <property type="match status" value="1"/>
</dbReference>
<dbReference type="InterPro" id="IPR024655">
    <property type="entry name" value="Asl1_glyco_hydro_catalytic"/>
</dbReference>
<dbReference type="GO" id="GO:0009277">
    <property type="term" value="C:fungal-type cell wall"/>
    <property type="evidence" value="ECO:0007669"/>
    <property type="project" value="TreeGrafter"/>
</dbReference>
<keyword evidence="2" id="KW-0732">Signal</keyword>
<dbReference type="SUPFAM" id="SSF51445">
    <property type="entry name" value="(Trans)glycosidases"/>
    <property type="match status" value="1"/>
</dbReference>
<reference evidence="4 5" key="1">
    <citation type="journal article" date="2012" name="Science">
        <title>The Paleozoic origin of enzymatic lignin decomposition reconstructed from 31 fungal genomes.</title>
        <authorList>
            <person name="Floudas D."/>
            <person name="Binder M."/>
            <person name="Riley R."/>
            <person name="Barry K."/>
            <person name="Blanchette R.A."/>
            <person name="Henrissat B."/>
            <person name="Martinez A.T."/>
            <person name="Otillar R."/>
            <person name="Spatafora J.W."/>
            <person name="Yadav J.S."/>
            <person name="Aerts A."/>
            <person name="Benoit I."/>
            <person name="Boyd A."/>
            <person name="Carlson A."/>
            <person name="Copeland A."/>
            <person name="Coutinho P.M."/>
            <person name="de Vries R.P."/>
            <person name="Ferreira P."/>
            <person name="Findley K."/>
            <person name="Foster B."/>
            <person name="Gaskell J."/>
            <person name="Glotzer D."/>
            <person name="Gorecki P."/>
            <person name="Heitman J."/>
            <person name="Hesse C."/>
            <person name="Hori C."/>
            <person name="Igarashi K."/>
            <person name="Jurgens J.A."/>
            <person name="Kallen N."/>
            <person name="Kersten P."/>
            <person name="Kohler A."/>
            <person name="Kuees U."/>
            <person name="Kumar T.K.A."/>
            <person name="Kuo A."/>
            <person name="LaButti K."/>
            <person name="Larrondo L.F."/>
            <person name="Lindquist E."/>
            <person name="Ling A."/>
            <person name="Lombard V."/>
            <person name="Lucas S."/>
            <person name="Lundell T."/>
            <person name="Martin R."/>
            <person name="McLaughlin D.J."/>
            <person name="Morgenstern I."/>
            <person name="Morin E."/>
            <person name="Murat C."/>
            <person name="Nagy L.G."/>
            <person name="Nolan M."/>
            <person name="Ohm R.A."/>
            <person name="Patyshakuliyeva A."/>
            <person name="Rokas A."/>
            <person name="Ruiz-Duenas F.J."/>
            <person name="Sabat G."/>
            <person name="Salamov A."/>
            <person name="Samejima M."/>
            <person name="Schmutz J."/>
            <person name="Slot J.C."/>
            <person name="St John F."/>
            <person name="Stenlid J."/>
            <person name="Sun H."/>
            <person name="Sun S."/>
            <person name="Syed K."/>
            <person name="Tsang A."/>
            <person name="Wiebenga A."/>
            <person name="Young D."/>
            <person name="Pisabarro A."/>
            <person name="Eastwood D.C."/>
            <person name="Martin F."/>
            <person name="Cullen D."/>
            <person name="Grigoriev I.V."/>
            <person name="Hibbett D.S."/>
        </authorList>
    </citation>
    <scope>NUCLEOTIDE SEQUENCE</scope>
    <source>
        <strain evidence="5">FP-58527</strain>
    </source>
</reference>
<dbReference type="InParanoid" id="S8EEU7"/>
<dbReference type="Pfam" id="PF11790">
    <property type="entry name" value="Glyco_hydro_cc"/>
    <property type="match status" value="1"/>
</dbReference>
<sequence length="387" mass="40976">MISLKILNLLTVGGVALFVSSLAPSVNGLSNVGAPKHSHLNRIAAHEGLSKRVAKPKAKRSLTKRCKDRGTSNSTSTSIDVATSATWSSSVETSSTEVSTADWTSSTEPASTEAPSTTWAPPPSSSSAPVPSPTSGSSSGGGSGKVGVAWSGSNDQEIATVKTSATKFLYTWSAWKPSNADSLGYEFWPMFHDASSTSDFVSNVVAGYGTNILGFNEPEISGQANMDVGTAVSLWRQYIEPKKDIGYGLISPAVTSDSAGIPWLQSFISDCPDCTFTAGCALHWYGTDPQAFISYVEGFYSTFSGSCSVLHVTEFACMNFAGGAQADESQIWNFYSTAIKWMDQQNYIGSYFAFGILDSMGNVIQGDALIENGQPTSLGATYINDSW</sequence>
<dbReference type="eggNOG" id="ENOG502RZ9J">
    <property type="taxonomic scope" value="Eukaryota"/>
</dbReference>
<feature type="signal peptide" evidence="2">
    <location>
        <begin position="1"/>
        <end position="28"/>
    </location>
</feature>
<keyword evidence="5" id="KW-1185">Reference proteome</keyword>
<feature type="compositionally biased region" description="Basic residues" evidence="1">
    <location>
        <begin position="52"/>
        <end position="67"/>
    </location>
</feature>
<dbReference type="STRING" id="743788.S8EEU7"/>
<protein>
    <recommendedName>
        <fullName evidence="3">Asl1-like glycosyl hydrolase catalytic domain-containing protein</fullName>
    </recommendedName>
</protein>
<proteinExistence type="predicted"/>
<gene>
    <name evidence="4" type="ORF">FOMPIDRAFT_1022193</name>
</gene>
<accession>S8EEU7</accession>
<feature type="compositionally biased region" description="Low complexity" evidence="1">
    <location>
        <begin position="81"/>
        <end position="101"/>
    </location>
</feature>
<feature type="compositionally biased region" description="Polar residues" evidence="1">
    <location>
        <begin position="71"/>
        <end position="80"/>
    </location>
</feature>
<dbReference type="InterPro" id="IPR053183">
    <property type="entry name" value="ASL1"/>
</dbReference>